<dbReference type="InterPro" id="IPR013766">
    <property type="entry name" value="Thioredoxin_domain"/>
</dbReference>
<organism evidence="3 4">
    <name type="scientific">Lacipirellula parvula</name>
    <dbReference type="NCBI Taxonomy" id="2650471"/>
    <lineage>
        <taxon>Bacteria</taxon>
        <taxon>Pseudomonadati</taxon>
        <taxon>Planctomycetota</taxon>
        <taxon>Planctomycetia</taxon>
        <taxon>Pirellulales</taxon>
        <taxon>Lacipirellulaceae</taxon>
        <taxon>Lacipirellula</taxon>
    </lineage>
</organism>
<dbReference type="RefSeq" id="WP_152097045.1">
    <property type="nucleotide sequence ID" value="NZ_AP021861.1"/>
</dbReference>
<dbReference type="Gene3D" id="3.40.30.10">
    <property type="entry name" value="Glutaredoxin"/>
    <property type="match status" value="1"/>
</dbReference>
<dbReference type="EMBL" id="AP021861">
    <property type="protein sequence ID" value="BBO30768.1"/>
    <property type="molecule type" value="Genomic_DNA"/>
</dbReference>
<name>A0A5K7X295_9BACT</name>
<keyword evidence="4" id="KW-1185">Reference proteome</keyword>
<dbReference type="PANTHER" id="PTHR13887:SF55">
    <property type="entry name" value="SLR0313 PROTEIN"/>
    <property type="match status" value="1"/>
</dbReference>
<accession>A0A5K7X295</accession>
<gene>
    <name evidence="3" type="ORF">PLANPX_0380</name>
</gene>
<dbReference type="SUPFAM" id="SSF52833">
    <property type="entry name" value="Thioredoxin-like"/>
    <property type="match status" value="1"/>
</dbReference>
<sequence length="181" mass="19994">MKTADAAQLTLPVSARDHQFGDRRAAVTIVEYGDYECPYCARAHLVVKDLADRLGDAWNFVFRNFPLTTIHPHAQHAAEAAEAAGAQGLFWEMHDYLFLHQDSLSDRDLVRDASLLGVEEQQFVDDLRDHKFADRVREDFLSGARSGVNGTPTFFINGVRYDGPIESGSILAAIELASASG</sequence>
<evidence type="ECO:0000313" key="3">
    <source>
        <dbReference type="EMBL" id="BBO30768.1"/>
    </source>
</evidence>
<reference evidence="4" key="1">
    <citation type="submission" date="2019-10" db="EMBL/GenBank/DDBJ databases">
        <title>Lacipirellula parvula gen. nov., sp. nov., representing a lineage of planctomycetes widespread in freshwater anoxic habitats, and description of the family Lacipirellulaceae.</title>
        <authorList>
            <person name="Dedysh S.N."/>
            <person name="Kulichevskaya I.S."/>
            <person name="Beletsky A.V."/>
            <person name="Rakitin A.L."/>
            <person name="Mardanov A.V."/>
            <person name="Ivanova A.A."/>
            <person name="Saltykova V.X."/>
            <person name="Rijpstra W.I.C."/>
            <person name="Sinninghe Damste J.S."/>
            <person name="Ravin N.V."/>
        </authorList>
    </citation>
    <scope>NUCLEOTIDE SEQUENCE [LARGE SCALE GENOMIC DNA]</scope>
    <source>
        <strain evidence="4">PX69</strain>
    </source>
</reference>
<dbReference type="PANTHER" id="PTHR13887">
    <property type="entry name" value="GLUTATHIONE S-TRANSFERASE KAPPA"/>
    <property type="match status" value="1"/>
</dbReference>
<evidence type="ECO:0000313" key="4">
    <source>
        <dbReference type="Proteomes" id="UP000326837"/>
    </source>
</evidence>
<dbReference type="AlphaFoldDB" id="A0A5K7X295"/>
<dbReference type="KEGG" id="lpav:PLANPX_0380"/>
<proteinExistence type="inferred from homology"/>
<dbReference type="Pfam" id="PF13462">
    <property type="entry name" value="Thioredoxin_4"/>
    <property type="match status" value="1"/>
</dbReference>
<comment type="similarity">
    <text evidence="1">Belongs to the thioredoxin family. DsbA subfamily.</text>
</comment>
<feature type="domain" description="Thioredoxin" evidence="2">
    <location>
        <begin position="1"/>
        <end position="179"/>
    </location>
</feature>
<protein>
    <recommendedName>
        <fullName evidence="2">Thioredoxin domain-containing protein</fullName>
    </recommendedName>
</protein>
<dbReference type="InterPro" id="IPR012336">
    <property type="entry name" value="Thioredoxin-like_fold"/>
</dbReference>
<dbReference type="InterPro" id="IPR036249">
    <property type="entry name" value="Thioredoxin-like_sf"/>
</dbReference>
<dbReference type="PROSITE" id="PS51352">
    <property type="entry name" value="THIOREDOXIN_2"/>
    <property type="match status" value="1"/>
</dbReference>
<dbReference type="Proteomes" id="UP000326837">
    <property type="component" value="Chromosome"/>
</dbReference>
<evidence type="ECO:0000256" key="1">
    <source>
        <dbReference type="ARBA" id="ARBA00005791"/>
    </source>
</evidence>
<evidence type="ECO:0000259" key="2">
    <source>
        <dbReference type="PROSITE" id="PS51352"/>
    </source>
</evidence>